<keyword evidence="5" id="KW-1185">Reference proteome</keyword>
<name>A0A2Z6I924_9BURK</name>
<dbReference type="AlphaFoldDB" id="A0A2Z6I924"/>
<dbReference type="OrthoDB" id="307208at2"/>
<reference evidence="4 5" key="1">
    <citation type="journal article" date="2018" name="Int. J. Syst. Evol. Microbiol.">
        <title>Mesosutterella multiformis gen. nov., sp. nov., a member of the family Sutterellaceae and Sutterella megalosphaeroides sp. nov., isolated from human faeces.</title>
        <authorList>
            <person name="Sakamoto M."/>
            <person name="Ikeyama N."/>
            <person name="Kunihiro T."/>
            <person name="Iino T."/>
            <person name="Yuki M."/>
            <person name="Ohkuma M."/>
        </authorList>
    </citation>
    <scope>NUCLEOTIDE SEQUENCE [LARGE SCALE GENOMIC DNA]</scope>
    <source>
        <strain evidence="4 5">6FBBBH3</strain>
    </source>
</reference>
<accession>A0A2Z6I924</accession>
<dbReference type="KEGG" id="sutt:SUTMEG_08000"/>
<dbReference type="Pfam" id="PF12641">
    <property type="entry name" value="Flavodoxin_3"/>
    <property type="match status" value="1"/>
</dbReference>
<keyword evidence="2" id="KW-0288">FMN</keyword>
<dbReference type="InterPro" id="IPR008254">
    <property type="entry name" value="Flavodoxin/NO_synth"/>
</dbReference>
<evidence type="ECO:0000256" key="2">
    <source>
        <dbReference type="ARBA" id="ARBA00022643"/>
    </source>
</evidence>
<feature type="domain" description="Flavodoxin-like" evidence="3">
    <location>
        <begin position="21"/>
        <end position="174"/>
    </location>
</feature>
<evidence type="ECO:0000256" key="1">
    <source>
        <dbReference type="ARBA" id="ARBA00022630"/>
    </source>
</evidence>
<dbReference type="GO" id="GO:0010181">
    <property type="term" value="F:FMN binding"/>
    <property type="evidence" value="ECO:0007669"/>
    <property type="project" value="InterPro"/>
</dbReference>
<dbReference type="EMBL" id="AP018786">
    <property type="protein sequence ID" value="BBF22909.1"/>
    <property type="molecule type" value="Genomic_DNA"/>
</dbReference>
<dbReference type="RefSeq" id="WP_120176575.1">
    <property type="nucleotide sequence ID" value="NZ_AP018786.1"/>
</dbReference>
<proteinExistence type="predicted"/>
<dbReference type="SUPFAM" id="SSF52218">
    <property type="entry name" value="Flavoproteins"/>
    <property type="match status" value="1"/>
</dbReference>
<dbReference type="Gene3D" id="3.40.50.360">
    <property type="match status" value="1"/>
</dbReference>
<keyword evidence="1" id="KW-0285">Flavoprotein</keyword>
<evidence type="ECO:0000313" key="5">
    <source>
        <dbReference type="Proteomes" id="UP000271003"/>
    </source>
</evidence>
<gene>
    <name evidence="4" type="ORF">SUTMEG_08000</name>
</gene>
<dbReference type="InterPro" id="IPR029039">
    <property type="entry name" value="Flavoprotein-like_sf"/>
</dbReference>
<sequence length="186" mass="20485">MSAFDTASETQTATVRGSTPLIVISSRTGNTLMLAHAICDAWPGSVLMKPEDLPEDLSPYNPVLLGFWCDRGMAPEDMQEAAKRFEGKRIGCFATMGGNPDDEKSKDWMRRTSEELVASGRGNTLVETFLCRGRIDPELFARMTAALGGTVSPEREARRQAAETHPDRLDLSRGVEIFRSVFGANW</sequence>
<dbReference type="Proteomes" id="UP000271003">
    <property type="component" value="Chromosome"/>
</dbReference>
<evidence type="ECO:0000313" key="4">
    <source>
        <dbReference type="EMBL" id="BBF22909.1"/>
    </source>
</evidence>
<organism evidence="4 5">
    <name type="scientific">Sutterella megalosphaeroides</name>
    <dbReference type="NCBI Taxonomy" id="2494234"/>
    <lineage>
        <taxon>Bacteria</taxon>
        <taxon>Pseudomonadati</taxon>
        <taxon>Pseudomonadota</taxon>
        <taxon>Betaproteobacteria</taxon>
        <taxon>Burkholderiales</taxon>
        <taxon>Sutterellaceae</taxon>
        <taxon>Sutterella</taxon>
    </lineage>
</organism>
<evidence type="ECO:0000259" key="3">
    <source>
        <dbReference type="Pfam" id="PF12641"/>
    </source>
</evidence>
<protein>
    <submittedName>
        <fullName evidence="4">Flavodoxin</fullName>
    </submittedName>
</protein>